<sequence length="302" mass="33408">MAPANIVGTWQDAQGTEYKVSIDGPGSWTVATCRPDGRRRVTKGLLQVWQGAIYWGTSYYLDIMDGNYGYGDSGYGDGKTKWLTWQPLKRGKPAYRWQQVPTRGKPETRFTVKPPARESKTESPVSSWGFRSESSQWDGSEGSQSPTTPQAAPPTPPTPPAAEMIMRITGKWKDDSGSRYEVVPDSGSNSCTVVTTRPNGRVLTTAGLIKYNNDKGCIYWGTKFRLELKDSQTCVWIPFGRGKSFCWQADSPRPIVTHSQALPTARSTVEASAQLQNLLGISKTSRNSSGSQKKIFNRPLVR</sequence>
<feature type="region of interest" description="Disordered" evidence="1">
    <location>
        <begin position="94"/>
        <end position="162"/>
    </location>
</feature>
<evidence type="ECO:0000256" key="1">
    <source>
        <dbReference type="SAM" id="MobiDB-lite"/>
    </source>
</evidence>
<dbReference type="Proteomes" id="UP000649617">
    <property type="component" value="Unassembled WGS sequence"/>
</dbReference>
<dbReference type="EMBL" id="CAJNIZ010042633">
    <property type="protein sequence ID" value="CAE7630015.1"/>
    <property type="molecule type" value="Genomic_DNA"/>
</dbReference>
<accession>A0A812VNK2</accession>
<keyword evidence="3" id="KW-1185">Reference proteome</keyword>
<feature type="region of interest" description="Disordered" evidence="1">
    <location>
        <begin position="283"/>
        <end position="302"/>
    </location>
</feature>
<evidence type="ECO:0000313" key="2">
    <source>
        <dbReference type="EMBL" id="CAE7630015.1"/>
    </source>
</evidence>
<feature type="compositionally biased region" description="Polar residues" evidence="1">
    <location>
        <begin position="283"/>
        <end position="294"/>
    </location>
</feature>
<feature type="compositionally biased region" description="Pro residues" evidence="1">
    <location>
        <begin position="151"/>
        <end position="160"/>
    </location>
</feature>
<feature type="compositionally biased region" description="Basic and acidic residues" evidence="1">
    <location>
        <begin position="104"/>
        <end position="121"/>
    </location>
</feature>
<feature type="compositionally biased region" description="Polar residues" evidence="1">
    <location>
        <begin position="132"/>
        <end position="145"/>
    </location>
</feature>
<organism evidence="2 3">
    <name type="scientific">Symbiodinium pilosum</name>
    <name type="common">Dinoflagellate</name>
    <dbReference type="NCBI Taxonomy" id="2952"/>
    <lineage>
        <taxon>Eukaryota</taxon>
        <taxon>Sar</taxon>
        <taxon>Alveolata</taxon>
        <taxon>Dinophyceae</taxon>
        <taxon>Suessiales</taxon>
        <taxon>Symbiodiniaceae</taxon>
        <taxon>Symbiodinium</taxon>
    </lineage>
</organism>
<dbReference type="AlphaFoldDB" id="A0A812VNK2"/>
<name>A0A812VNK2_SYMPI</name>
<gene>
    <name evidence="2" type="ORF">SPIL2461_LOCUS16511</name>
</gene>
<comment type="caution">
    <text evidence="2">The sequence shown here is derived from an EMBL/GenBank/DDBJ whole genome shotgun (WGS) entry which is preliminary data.</text>
</comment>
<dbReference type="OrthoDB" id="441930at2759"/>
<reference evidence="2" key="1">
    <citation type="submission" date="2021-02" db="EMBL/GenBank/DDBJ databases">
        <authorList>
            <person name="Dougan E. K."/>
            <person name="Rhodes N."/>
            <person name="Thang M."/>
            <person name="Chan C."/>
        </authorList>
    </citation>
    <scope>NUCLEOTIDE SEQUENCE</scope>
</reference>
<proteinExistence type="predicted"/>
<protein>
    <submittedName>
        <fullName evidence="2">Uncharacterized protein</fullName>
    </submittedName>
</protein>
<evidence type="ECO:0000313" key="3">
    <source>
        <dbReference type="Proteomes" id="UP000649617"/>
    </source>
</evidence>